<dbReference type="SUPFAM" id="SSF53383">
    <property type="entry name" value="PLP-dependent transferases"/>
    <property type="match status" value="1"/>
</dbReference>
<dbReference type="Pfam" id="PF00155">
    <property type="entry name" value="Aminotran_1_2"/>
    <property type="match status" value="1"/>
</dbReference>
<feature type="non-terminal residue" evidence="5">
    <location>
        <position position="254"/>
    </location>
</feature>
<dbReference type="PANTHER" id="PTHR43643:SF3">
    <property type="entry name" value="HISTIDINOL-PHOSPHATE AMINOTRANSFERASE"/>
    <property type="match status" value="1"/>
</dbReference>
<dbReference type="Gene3D" id="3.40.640.10">
    <property type="entry name" value="Type I PLP-dependent aspartate aminotransferase-like (Major domain)"/>
    <property type="match status" value="1"/>
</dbReference>
<dbReference type="InterPro" id="IPR004839">
    <property type="entry name" value="Aminotransferase_I/II_large"/>
</dbReference>
<dbReference type="InterPro" id="IPR015421">
    <property type="entry name" value="PyrdxlP-dep_Trfase_major"/>
</dbReference>
<protein>
    <recommendedName>
        <fullName evidence="4">Aminotransferase class I/classII large domain-containing protein</fullName>
    </recommendedName>
</protein>
<evidence type="ECO:0000256" key="1">
    <source>
        <dbReference type="ARBA" id="ARBA00022576"/>
    </source>
</evidence>
<dbReference type="GO" id="GO:0030170">
    <property type="term" value="F:pyridoxal phosphate binding"/>
    <property type="evidence" value="ECO:0007669"/>
    <property type="project" value="InterPro"/>
</dbReference>
<sequence>MNNLGNQMTGNINRRDLLRVTGGTAIGLTLPGSVFGARQDVEFSGAESRLIELSGIENSYGPSPAAKKAIIDASSNANRYTYAAQLKLVEKIARKEGVSSDHIVLGSGSSEVLLSAGLACCQNDKDTVAADLGYGMVPGYAGRVGGDIHWVPLDNEMRHDLNNMADHVNSNTGMVYICNPNNPTGTLVNGDRLRDFCRSMPKGVVVVVDEAYLEFTDNFDEQTMLDMVKLGHNVIVTRTFSKIHGLAGVRLGYA</sequence>
<evidence type="ECO:0000313" key="5">
    <source>
        <dbReference type="EMBL" id="SVD49921.1"/>
    </source>
</evidence>
<gene>
    <name evidence="5" type="ORF">METZ01_LOCUS402775</name>
</gene>
<keyword evidence="1" id="KW-0032">Aminotransferase</keyword>
<dbReference type="InterPro" id="IPR050106">
    <property type="entry name" value="HistidinolP_aminotransfase"/>
</dbReference>
<dbReference type="InterPro" id="IPR006311">
    <property type="entry name" value="TAT_signal"/>
</dbReference>
<evidence type="ECO:0000259" key="4">
    <source>
        <dbReference type="Pfam" id="PF00155"/>
    </source>
</evidence>
<feature type="domain" description="Aminotransferase class I/classII large" evidence="4">
    <location>
        <begin position="51"/>
        <end position="254"/>
    </location>
</feature>
<dbReference type="PANTHER" id="PTHR43643">
    <property type="entry name" value="HISTIDINOL-PHOSPHATE AMINOTRANSFERASE 2"/>
    <property type="match status" value="1"/>
</dbReference>
<dbReference type="PROSITE" id="PS51318">
    <property type="entry name" value="TAT"/>
    <property type="match status" value="1"/>
</dbReference>
<organism evidence="5">
    <name type="scientific">marine metagenome</name>
    <dbReference type="NCBI Taxonomy" id="408172"/>
    <lineage>
        <taxon>unclassified sequences</taxon>
        <taxon>metagenomes</taxon>
        <taxon>ecological metagenomes</taxon>
    </lineage>
</organism>
<dbReference type="EMBL" id="UINC01154564">
    <property type="protein sequence ID" value="SVD49921.1"/>
    <property type="molecule type" value="Genomic_DNA"/>
</dbReference>
<reference evidence="5" key="1">
    <citation type="submission" date="2018-05" db="EMBL/GenBank/DDBJ databases">
        <authorList>
            <person name="Lanie J.A."/>
            <person name="Ng W.-L."/>
            <person name="Kazmierczak K.M."/>
            <person name="Andrzejewski T.M."/>
            <person name="Davidsen T.M."/>
            <person name="Wayne K.J."/>
            <person name="Tettelin H."/>
            <person name="Glass J.I."/>
            <person name="Rusch D."/>
            <person name="Podicherti R."/>
            <person name="Tsui H.-C.T."/>
            <person name="Winkler M.E."/>
        </authorList>
    </citation>
    <scope>NUCLEOTIDE SEQUENCE</scope>
</reference>
<accession>A0A382VVJ1</accession>
<evidence type="ECO:0000256" key="3">
    <source>
        <dbReference type="ARBA" id="ARBA00022898"/>
    </source>
</evidence>
<dbReference type="InterPro" id="IPR015424">
    <property type="entry name" value="PyrdxlP-dep_Trfase"/>
</dbReference>
<proteinExistence type="predicted"/>
<dbReference type="AlphaFoldDB" id="A0A382VVJ1"/>
<keyword evidence="2" id="KW-0808">Transferase</keyword>
<name>A0A382VVJ1_9ZZZZ</name>
<dbReference type="GO" id="GO:0008483">
    <property type="term" value="F:transaminase activity"/>
    <property type="evidence" value="ECO:0007669"/>
    <property type="project" value="UniProtKB-KW"/>
</dbReference>
<evidence type="ECO:0000256" key="2">
    <source>
        <dbReference type="ARBA" id="ARBA00022679"/>
    </source>
</evidence>
<keyword evidence="3" id="KW-0663">Pyridoxal phosphate</keyword>
<dbReference type="CDD" id="cd00609">
    <property type="entry name" value="AAT_like"/>
    <property type="match status" value="1"/>
</dbReference>